<evidence type="ECO:0000256" key="1">
    <source>
        <dbReference type="ARBA" id="ARBA00022553"/>
    </source>
</evidence>
<dbReference type="PROSITE" id="PS50110">
    <property type="entry name" value="RESPONSE_REGULATORY"/>
    <property type="match status" value="1"/>
</dbReference>
<dbReference type="SUPFAM" id="SSF46894">
    <property type="entry name" value="C-terminal effector domain of the bipartite response regulators"/>
    <property type="match status" value="1"/>
</dbReference>
<comment type="caution">
    <text evidence="6">The sequence shown here is derived from an EMBL/GenBank/DDBJ whole genome shotgun (WGS) entry which is preliminary data.</text>
</comment>
<dbReference type="InterPro" id="IPR001789">
    <property type="entry name" value="Sig_transdc_resp-reg_receiver"/>
</dbReference>
<dbReference type="Proteomes" id="UP000672657">
    <property type="component" value="Unassembled WGS sequence"/>
</dbReference>
<evidence type="ECO:0000313" key="7">
    <source>
        <dbReference type="Proteomes" id="UP000672657"/>
    </source>
</evidence>
<dbReference type="InterPro" id="IPR058245">
    <property type="entry name" value="NreC/VraR/RcsB-like_REC"/>
</dbReference>
<feature type="modified residue" description="4-aspartylphosphate" evidence="3">
    <location>
        <position position="55"/>
    </location>
</feature>
<organism evidence="6 7">
    <name type="scientific">Cupriavidus numazuensis</name>
    <dbReference type="NCBI Taxonomy" id="221992"/>
    <lineage>
        <taxon>Bacteria</taxon>
        <taxon>Pseudomonadati</taxon>
        <taxon>Pseudomonadota</taxon>
        <taxon>Betaproteobacteria</taxon>
        <taxon>Burkholderiales</taxon>
        <taxon>Burkholderiaceae</taxon>
        <taxon>Cupriavidus</taxon>
    </lineage>
</organism>
<reference evidence="6 7" key="1">
    <citation type="submission" date="2021-03" db="EMBL/GenBank/DDBJ databases">
        <authorList>
            <person name="Peeters C."/>
        </authorList>
    </citation>
    <scope>NUCLEOTIDE SEQUENCE [LARGE SCALE GENOMIC DNA]</scope>
    <source>
        <strain evidence="6 7">LMG 26411</strain>
    </source>
</reference>
<evidence type="ECO:0000313" key="6">
    <source>
        <dbReference type="EMBL" id="CAG2160505.1"/>
    </source>
</evidence>
<keyword evidence="2" id="KW-0238">DNA-binding</keyword>
<proteinExistence type="predicted"/>
<dbReference type="RefSeq" id="WP_211958279.1">
    <property type="nucleotide sequence ID" value="NZ_CAJPVI010000082.1"/>
</dbReference>
<dbReference type="InterPro" id="IPR011006">
    <property type="entry name" value="CheY-like_superfamily"/>
</dbReference>
<dbReference type="Pfam" id="PF00196">
    <property type="entry name" value="GerE"/>
    <property type="match status" value="1"/>
</dbReference>
<dbReference type="SMART" id="SM00421">
    <property type="entry name" value="HTH_LUXR"/>
    <property type="match status" value="1"/>
</dbReference>
<dbReference type="EMBL" id="CAJPVI010000082">
    <property type="protein sequence ID" value="CAG2160505.1"/>
    <property type="molecule type" value="Genomic_DNA"/>
</dbReference>
<dbReference type="CDD" id="cd17535">
    <property type="entry name" value="REC_NarL-like"/>
    <property type="match status" value="1"/>
</dbReference>
<dbReference type="PRINTS" id="PR00038">
    <property type="entry name" value="HTHLUXR"/>
</dbReference>
<accession>A0ABM8TV42</accession>
<evidence type="ECO:0000259" key="4">
    <source>
        <dbReference type="PROSITE" id="PS50043"/>
    </source>
</evidence>
<evidence type="ECO:0000256" key="2">
    <source>
        <dbReference type="ARBA" id="ARBA00023125"/>
    </source>
</evidence>
<dbReference type="PANTHER" id="PTHR43214">
    <property type="entry name" value="TWO-COMPONENT RESPONSE REGULATOR"/>
    <property type="match status" value="1"/>
</dbReference>
<dbReference type="PANTHER" id="PTHR43214:SF17">
    <property type="entry name" value="TRANSCRIPTIONAL REGULATORY PROTEIN RCSB"/>
    <property type="match status" value="1"/>
</dbReference>
<evidence type="ECO:0000256" key="3">
    <source>
        <dbReference type="PROSITE-ProRule" id="PRU00169"/>
    </source>
</evidence>
<dbReference type="Pfam" id="PF00072">
    <property type="entry name" value="Response_reg"/>
    <property type="match status" value="1"/>
</dbReference>
<dbReference type="SMART" id="SM00448">
    <property type="entry name" value="REC"/>
    <property type="match status" value="1"/>
</dbReference>
<dbReference type="SUPFAM" id="SSF52172">
    <property type="entry name" value="CheY-like"/>
    <property type="match status" value="1"/>
</dbReference>
<gene>
    <name evidence="6" type="primary">rcsB_6</name>
    <name evidence="6" type="ORF">LMG26411_07534</name>
</gene>
<dbReference type="Gene3D" id="3.40.50.2300">
    <property type="match status" value="1"/>
</dbReference>
<sequence length="219" mass="24041">MTLRILLADDHPLVSTAARDLLQTQAGWEVCGMVTSATDLLCCAQALRPDVVITDYHMPGPGDSDGMRLISTLRRHHPAMAVIVLTMITNPMILRSILKSRVHGLLLKDAPPSELVTAVVRIQRGFDYIGKSALEILTRSDPDSLIEPGQPVPQRMSVRETEVIRLYLSGRSVSEIAGIMCRSVKTISRQKNCAMQKLGASNDRELFECAARQGILLPS</sequence>
<keyword evidence="7" id="KW-1185">Reference proteome</keyword>
<keyword evidence="1 3" id="KW-0597">Phosphoprotein</keyword>
<dbReference type="InterPro" id="IPR016032">
    <property type="entry name" value="Sig_transdc_resp-reg_C-effctor"/>
</dbReference>
<dbReference type="PROSITE" id="PS50043">
    <property type="entry name" value="HTH_LUXR_2"/>
    <property type="match status" value="1"/>
</dbReference>
<dbReference type="InterPro" id="IPR039420">
    <property type="entry name" value="WalR-like"/>
</dbReference>
<name>A0ABM8TV42_9BURK</name>
<protein>
    <submittedName>
        <fullName evidence="6">Transcriptional regulatory protein RcsB</fullName>
    </submittedName>
</protein>
<feature type="domain" description="HTH luxR-type" evidence="4">
    <location>
        <begin position="148"/>
        <end position="214"/>
    </location>
</feature>
<feature type="domain" description="Response regulatory" evidence="5">
    <location>
        <begin position="4"/>
        <end position="123"/>
    </location>
</feature>
<dbReference type="InterPro" id="IPR000792">
    <property type="entry name" value="Tscrpt_reg_LuxR_C"/>
</dbReference>
<evidence type="ECO:0000259" key="5">
    <source>
        <dbReference type="PROSITE" id="PS50110"/>
    </source>
</evidence>
<dbReference type="CDD" id="cd06170">
    <property type="entry name" value="LuxR_C_like"/>
    <property type="match status" value="1"/>
</dbReference>